<feature type="compositionally biased region" description="Polar residues" evidence="1">
    <location>
        <begin position="82"/>
        <end position="111"/>
    </location>
</feature>
<dbReference type="AlphaFoldDB" id="A0AAN6PZL0"/>
<proteinExistence type="predicted"/>
<feature type="region of interest" description="Disordered" evidence="1">
    <location>
        <begin position="830"/>
        <end position="854"/>
    </location>
</feature>
<reference evidence="2" key="1">
    <citation type="journal article" date="2023" name="Mol. Phylogenet. Evol.">
        <title>Genome-scale phylogeny and comparative genomics of the fungal order Sordariales.</title>
        <authorList>
            <person name="Hensen N."/>
            <person name="Bonometti L."/>
            <person name="Westerberg I."/>
            <person name="Brannstrom I.O."/>
            <person name="Guillou S."/>
            <person name="Cros-Aarteil S."/>
            <person name="Calhoun S."/>
            <person name="Haridas S."/>
            <person name="Kuo A."/>
            <person name="Mondo S."/>
            <person name="Pangilinan J."/>
            <person name="Riley R."/>
            <person name="LaButti K."/>
            <person name="Andreopoulos B."/>
            <person name="Lipzen A."/>
            <person name="Chen C."/>
            <person name="Yan M."/>
            <person name="Daum C."/>
            <person name="Ng V."/>
            <person name="Clum A."/>
            <person name="Steindorff A."/>
            <person name="Ohm R.A."/>
            <person name="Martin F."/>
            <person name="Silar P."/>
            <person name="Natvig D.O."/>
            <person name="Lalanne C."/>
            <person name="Gautier V."/>
            <person name="Ament-Velasquez S.L."/>
            <person name="Kruys A."/>
            <person name="Hutchinson M.I."/>
            <person name="Powell A.J."/>
            <person name="Barry K."/>
            <person name="Miller A.N."/>
            <person name="Grigoriev I.V."/>
            <person name="Debuchy R."/>
            <person name="Gladieux P."/>
            <person name="Hiltunen Thoren M."/>
            <person name="Johannesson H."/>
        </authorList>
    </citation>
    <scope>NUCLEOTIDE SEQUENCE</scope>
    <source>
        <strain evidence="2">CBS 757.83</strain>
    </source>
</reference>
<feature type="compositionally biased region" description="Basic and acidic residues" evidence="1">
    <location>
        <begin position="116"/>
        <end position="137"/>
    </location>
</feature>
<feature type="compositionally biased region" description="Polar residues" evidence="1">
    <location>
        <begin position="843"/>
        <end position="854"/>
    </location>
</feature>
<reference evidence="2" key="2">
    <citation type="submission" date="2023-05" db="EMBL/GenBank/DDBJ databases">
        <authorList>
            <consortium name="Lawrence Berkeley National Laboratory"/>
            <person name="Steindorff A."/>
            <person name="Hensen N."/>
            <person name="Bonometti L."/>
            <person name="Westerberg I."/>
            <person name="Brannstrom I.O."/>
            <person name="Guillou S."/>
            <person name="Cros-Aarteil S."/>
            <person name="Calhoun S."/>
            <person name="Haridas S."/>
            <person name="Kuo A."/>
            <person name="Mondo S."/>
            <person name="Pangilinan J."/>
            <person name="Riley R."/>
            <person name="Labutti K."/>
            <person name="Andreopoulos B."/>
            <person name="Lipzen A."/>
            <person name="Chen C."/>
            <person name="Yanf M."/>
            <person name="Daum C."/>
            <person name="Ng V."/>
            <person name="Clum A."/>
            <person name="Ohm R."/>
            <person name="Martin F."/>
            <person name="Silar P."/>
            <person name="Natvig D."/>
            <person name="Lalanne C."/>
            <person name="Gautier V."/>
            <person name="Ament-Velasquez S.L."/>
            <person name="Kruys A."/>
            <person name="Hutchinson M.I."/>
            <person name="Powell A.J."/>
            <person name="Barry K."/>
            <person name="Miller A.N."/>
            <person name="Grigoriev I.V."/>
            <person name="Debuchy R."/>
            <person name="Gladieux P."/>
            <person name="Thoren M.H."/>
            <person name="Johannesson H."/>
        </authorList>
    </citation>
    <scope>NUCLEOTIDE SEQUENCE</scope>
    <source>
        <strain evidence="2">CBS 757.83</strain>
    </source>
</reference>
<gene>
    <name evidence="2" type="ORF">N658DRAFT_427002</name>
</gene>
<evidence type="ECO:0000256" key="1">
    <source>
        <dbReference type="SAM" id="MobiDB-lite"/>
    </source>
</evidence>
<protein>
    <submittedName>
        <fullName evidence="2">Uncharacterized protein</fullName>
    </submittedName>
</protein>
<feature type="compositionally biased region" description="Low complexity" evidence="1">
    <location>
        <begin position="1"/>
        <end position="16"/>
    </location>
</feature>
<dbReference type="EMBL" id="MU863638">
    <property type="protein sequence ID" value="KAK4100869.1"/>
    <property type="molecule type" value="Genomic_DNA"/>
</dbReference>
<organism evidence="2 3">
    <name type="scientific">Parathielavia hyrcaniae</name>
    <dbReference type="NCBI Taxonomy" id="113614"/>
    <lineage>
        <taxon>Eukaryota</taxon>
        <taxon>Fungi</taxon>
        <taxon>Dikarya</taxon>
        <taxon>Ascomycota</taxon>
        <taxon>Pezizomycotina</taxon>
        <taxon>Sordariomycetes</taxon>
        <taxon>Sordariomycetidae</taxon>
        <taxon>Sordariales</taxon>
        <taxon>Chaetomiaceae</taxon>
        <taxon>Parathielavia</taxon>
    </lineage>
</organism>
<accession>A0AAN6PZL0</accession>
<dbReference type="Proteomes" id="UP001305647">
    <property type="component" value="Unassembled WGS sequence"/>
</dbReference>
<sequence>MHTASQAASTAAVAASRFSQAGDPASPTQPEPTAPQENHDQGPGDQLGADGADVAHKPTACLASDPRDIHLEPSLHGESAETAMTTASSPAAFSISPNRQGICSGSLTSPDFSPVQKEEAATYKADTKPKDERDVCHPEASSQEATITAIAAASYPATNQSDVVDETILALPATGLAQNKNDTPVVGDPIDIPNCDDDRREPPQDANPATVSTRRSRTPRAFTTSTAHRGSHAVKMPRRAGSRTLRAHRAPPKQRPQQPSPTNLGRAQHANPDAHPAKTTTCDMDGVPHVVGGLVEVSLGRKDNLFAKQVPETSTDSNDTFKVERHPFTPFPPPDVGESNREFDMELEENRPISDPFDQDIIDRQIDGWSAQTDLFVRVMNAHQAEFDPVNELFLAQKAELTHLNNVRERAITAELARPKLMSEPARLRLIARATAAEKALLKEVEITQRELKEIIIRGRAKIARGLQRDLRAPSVIDEKRARELQRIEVEEKEAELAIEGATIGLRGGLNEQGHAAQSTILRYTRHVVEERLRVFDQTDDARVPATSTPAPPQSNIDTVISTVPEWFTILDARETIALYQTTPLDRYKELLQVMGNTSIAAREEKWADESRPSRHTWNQHFHQASPHWANELRRTRGGWWNCRSGADAPPAERYCALCHDQPAQKRQPPSAKERYQHILDEIDAAVEEAKERDQLRLKYQLQQERQDIDEYWQRREWTRSGGGLDITEVLHSRDVNELNYRPSVGRSQSWQEEGVSSQSSKHLGGTPPGDYFSLPVGCSPSPQGQNGAGFYESLLGRQPSTSPTSPAVSSQPLPARRLRGSPLFHELLAGRRPDNAGPSEGISPQTRQRLNSSQAHDILSSALVDKVTPGQALHRHNSSQMHDLLHGRDAGSESSAQPGRPQLRSSLLRPGPQGQRKKPQKRVSWQL</sequence>
<evidence type="ECO:0000313" key="2">
    <source>
        <dbReference type="EMBL" id="KAK4100869.1"/>
    </source>
</evidence>
<feature type="region of interest" description="Disordered" evidence="1">
    <location>
        <begin position="877"/>
        <end position="928"/>
    </location>
</feature>
<keyword evidence="3" id="KW-1185">Reference proteome</keyword>
<comment type="caution">
    <text evidence="2">The sequence shown here is derived from an EMBL/GenBank/DDBJ whole genome shotgun (WGS) entry which is preliminary data.</text>
</comment>
<feature type="region of interest" description="Disordered" evidence="1">
    <location>
        <begin position="1"/>
        <end position="142"/>
    </location>
</feature>
<feature type="compositionally biased region" description="Polar residues" evidence="1">
    <location>
        <begin position="746"/>
        <end position="762"/>
    </location>
</feature>
<feature type="compositionally biased region" description="Low complexity" evidence="1">
    <location>
        <begin position="799"/>
        <end position="813"/>
    </location>
</feature>
<feature type="region of interest" description="Disordered" evidence="1">
    <location>
        <begin position="178"/>
        <end position="284"/>
    </location>
</feature>
<feature type="region of interest" description="Disordered" evidence="1">
    <location>
        <begin position="745"/>
        <end position="816"/>
    </location>
</feature>
<feature type="compositionally biased region" description="Polar residues" evidence="1">
    <location>
        <begin position="255"/>
        <end position="265"/>
    </location>
</feature>
<feature type="compositionally biased region" description="Basic residues" evidence="1">
    <location>
        <begin position="229"/>
        <end position="252"/>
    </location>
</feature>
<evidence type="ECO:0000313" key="3">
    <source>
        <dbReference type="Proteomes" id="UP001305647"/>
    </source>
</evidence>
<feature type="compositionally biased region" description="Basic and acidic residues" evidence="1">
    <location>
        <begin position="65"/>
        <end position="79"/>
    </location>
</feature>
<feature type="region of interest" description="Disordered" evidence="1">
    <location>
        <begin position="311"/>
        <end position="337"/>
    </location>
</feature>
<name>A0AAN6PZL0_9PEZI</name>